<dbReference type="EMBL" id="SOGO01000008">
    <property type="protein sequence ID" value="TFD06408.1"/>
    <property type="molecule type" value="Genomic_DNA"/>
</dbReference>
<dbReference type="Gene3D" id="3.40.50.12370">
    <property type="match status" value="1"/>
</dbReference>
<evidence type="ECO:0000259" key="2">
    <source>
        <dbReference type="Pfam" id="PF00582"/>
    </source>
</evidence>
<accession>A0ABY2JIA8</accession>
<proteinExistence type="predicted"/>
<dbReference type="CDD" id="cd00293">
    <property type="entry name" value="USP-like"/>
    <property type="match status" value="1"/>
</dbReference>
<dbReference type="InterPro" id="IPR006016">
    <property type="entry name" value="UspA"/>
</dbReference>
<sequence>MNTSYIGFDGSPVVLVHVVDDEWGLLGPDDAREAERRASSLLTQEITAAKTHPGLDIGALVLRGSPAWTLAAVPTSDDVLVVGTHKTGSLSGRVLGSRSVQIAAAAGCTVAAVPESTSDSRSGVVVDVDRFEGSTSAVIPGAQEARRLGHELILVHAPSTLRAEPGARDCRDPRRVRESPAGAPAAGRGSARCRQRGCHTVLRVSHPRPVTQSVIDSVTHDVLMNINVPVLIARSD</sequence>
<evidence type="ECO:0000313" key="3">
    <source>
        <dbReference type="EMBL" id="TFD06408.1"/>
    </source>
</evidence>
<keyword evidence="4" id="KW-1185">Reference proteome</keyword>
<evidence type="ECO:0000313" key="4">
    <source>
        <dbReference type="Proteomes" id="UP000297851"/>
    </source>
</evidence>
<evidence type="ECO:0000256" key="1">
    <source>
        <dbReference type="SAM" id="MobiDB-lite"/>
    </source>
</evidence>
<feature type="domain" description="UspA" evidence="2">
    <location>
        <begin position="10"/>
        <end position="114"/>
    </location>
</feature>
<dbReference type="Pfam" id="PF00582">
    <property type="entry name" value="Usp"/>
    <property type="match status" value="1"/>
</dbReference>
<organism evidence="3 4">
    <name type="scientific">Cryobacterium sandaracinum</name>
    <dbReference type="NCBI Taxonomy" id="1259247"/>
    <lineage>
        <taxon>Bacteria</taxon>
        <taxon>Bacillati</taxon>
        <taxon>Actinomycetota</taxon>
        <taxon>Actinomycetes</taxon>
        <taxon>Micrococcales</taxon>
        <taxon>Microbacteriaceae</taxon>
        <taxon>Cryobacterium</taxon>
    </lineage>
</organism>
<dbReference type="SUPFAM" id="SSF52402">
    <property type="entry name" value="Adenine nucleotide alpha hydrolases-like"/>
    <property type="match status" value="1"/>
</dbReference>
<feature type="region of interest" description="Disordered" evidence="1">
    <location>
        <begin position="163"/>
        <end position="190"/>
    </location>
</feature>
<dbReference type="RefSeq" id="WP_134371930.1">
    <property type="nucleotide sequence ID" value="NZ_SOGO01000008.1"/>
</dbReference>
<comment type="caution">
    <text evidence="3">The sequence shown here is derived from an EMBL/GenBank/DDBJ whole genome shotgun (WGS) entry which is preliminary data.</text>
</comment>
<dbReference type="Proteomes" id="UP000297851">
    <property type="component" value="Unassembled WGS sequence"/>
</dbReference>
<reference evidence="3 4" key="1">
    <citation type="submission" date="2019-03" db="EMBL/GenBank/DDBJ databases">
        <title>Genomics of glacier-inhabiting Cryobacterium strains.</title>
        <authorList>
            <person name="Liu Q."/>
            <person name="Xin Y.-H."/>
        </authorList>
    </citation>
    <scope>NUCLEOTIDE SEQUENCE [LARGE SCALE GENOMIC DNA]</scope>
    <source>
        <strain evidence="3 4">TMT2-16</strain>
    </source>
</reference>
<feature type="compositionally biased region" description="Low complexity" evidence="1">
    <location>
        <begin position="179"/>
        <end position="190"/>
    </location>
</feature>
<feature type="compositionally biased region" description="Basic and acidic residues" evidence="1">
    <location>
        <begin position="165"/>
        <end position="178"/>
    </location>
</feature>
<protein>
    <submittedName>
        <fullName evidence="3">Universal stress protein</fullName>
    </submittedName>
</protein>
<gene>
    <name evidence="3" type="ORF">E3T25_02435</name>
</gene>
<name>A0ABY2JIA8_9MICO</name>